<protein>
    <submittedName>
        <fullName evidence="5">Oxidoreductase</fullName>
    </submittedName>
</protein>
<feature type="chain" id="PRO_5004087585" evidence="3">
    <location>
        <begin position="23"/>
        <end position="344"/>
    </location>
</feature>
<evidence type="ECO:0000259" key="4">
    <source>
        <dbReference type="Pfam" id="PF14870"/>
    </source>
</evidence>
<dbReference type="PANTHER" id="PTHR47199:SF2">
    <property type="entry name" value="PHOTOSYSTEM II STABILITY_ASSEMBLY FACTOR HCF136, CHLOROPLASTIC"/>
    <property type="match status" value="1"/>
</dbReference>
<keyword evidence="2" id="KW-0604">Photosystem II</keyword>
<dbReference type="Pfam" id="PF14870">
    <property type="entry name" value="PSII_BNR"/>
    <property type="match status" value="1"/>
</dbReference>
<dbReference type="InterPro" id="IPR015943">
    <property type="entry name" value="WD40/YVTN_repeat-like_dom_sf"/>
</dbReference>
<dbReference type="InterPro" id="IPR028203">
    <property type="entry name" value="PSII_CF48-like_dom"/>
</dbReference>
<dbReference type="OrthoDB" id="9813892at2"/>
<feature type="domain" description="Photosynthesis system II assembly factor Ycf48/Hcf136-like" evidence="4">
    <location>
        <begin position="31"/>
        <end position="121"/>
    </location>
</feature>
<dbReference type="Proteomes" id="UP000010953">
    <property type="component" value="Unassembled WGS sequence"/>
</dbReference>
<dbReference type="Gene3D" id="2.130.10.10">
    <property type="entry name" value="YVTN repeat-like/Quinoprotein amine dehydrogenase"/>
    <property type="match status" value="2"/>
</dbReference>
<dbReference type="eggNOG" id="COG4447">
    <property type="taxonomic scope" value="Bacteria"/>
</dbReference>
<gene>
    <name evidence="5" type="ORF">C943_02411</name>
</gene>
<evidence type="ECO:0000256" key="3">
    <source>
        <dbReference type="SAM" id="SignalP"/>
    </source>
</evidence>
<evidence type="ECO:0000256" key="2">
    <source>
        <dbReference type="ARBA" id="ARBA00023276"/>
    </source>
</evidence>
<evidence type="ECO:0000313" key="6">
    <source>
        <dbReference type="Proteomes" id="UP000010953"/>
    </source>
</evidence>
<accession>M7X8G5</accession>
<dbReference type="RefSeq" id="WP_008631158.1">
    <property type="nucleotide sequence ID" value="NZ_AMZY02000020.1"/>
</dbReference>
<keyword evidence="6" id="KW-1185">Reference proteome</keyword>
<evidence type="ECO:0000256" key="1">
    <source>
        <dbReference type="ARBA" id="ARBA00022531"/>
    </source>
</evidence>
<dbReference type="AlphaFoldDB" id="M7X8G5"/>
<name>M7X8G5_9BACT</name>
<organism evidence="5 6">
    <name type="scientific">Mariniradius saccharolyticus AK6</name>
    <dbReference type="NCBI Taxonomy" id="1239962"/>
    <lineage>
        <taxon>Bacteria</taxon>
        <taxon>Pseudomonadati</taxon>
        <taxon>Bacteroidota</taxon>
        <taxon>Cytophagia</taxon>
        <taxon>Cytophagales</taxon>
        <taxon>Cyclobacteriaceae</taxon>
        <taxon>Mariniradius</taxon>
    </lineage>
</organism>
<comment type="caution">
    <text evidence="5">The sequence shown here is derived from an EMBL/GenBank/DDBJ whole genome shotgun (WGS) entry which is preliminary data.</text>
</comment>
<dbReference type="GO" id="GO:0009523">
    <property type="term" value="C:photosystem II"/>
    <property type="evidence" value="ECO:0007669"/>
    <property type="project" value="UniProtKB-KW"/>
</dbReference>
<dbReference type="SUPFAM" id="SSF110296">
    <property type="entry name" value="Oligoxyloglucan reducing end-specific cellobiohydrolase"/>
    <property type="match status" value="1"/>
</dbReference>
<dbReference type="InParanoid" id="M7X8G5"/>
<dbReference type="PANTHER" id="PTHR47199">
    <property type="entry name" value="PHOTOSYSTEM II STABILITY/ASSEMBLY FACTOR HCF136, CHLOROPLASTIC"/>
    <property type="match status" value="1"/>
</dbReference>
<evidence type="ECO:0000313" key="5">
    <source>
        <dbReference type="EMBL" id="EMS31264.1"/>
    </source>
</evidence>
<proteinExistence type="predicted"/>
<feature type="signal peptide" evidence="3">
    <location>
        <begin position="1"/>
        <end position="22"/>
    </location>
</feature>
<dbReference type="STRING" id="1239962.C943_02411"/>
<reference evidence="5" key="1">
    <citation type="submission" date="2013-01" db="EMBL/GenBank/DDBJ databases">
        <title>Genome assembly of Mariniradius saccharolyticus AK6.</title>
        <authorList>
            <person name="Vaidya B."/>
            <person name="Khatri I."/>
            <person name="Tanuku N.R.S."/>
            <person name="Subramanian S."/>
            <person name="Pinnaka A."/>
        </authorList>
    </citation>
    <scope>NUCLEOTIDE SEQUENCE [LARGE SCALE GENOMIC DNA]</scope>
    <source>
        <strain evidence="5">AK6</strain>
    </source>
</reference>
<dbReference type="CDD" id="cd15482">
    <property type="entry name" value="Sialidase_non-viral"/>
    <property type="match status" value="1"/>
</dbReference>
<dbReference type="GO" id="GO:0015979">
    <property type="term" value="P:photosynthesis"/>
    <property type="evidence" value="ECO:0007669"/>
    <property type="project" value="UniProtKB-KW"/>
</dbReference>
<keyword evidence="3" id="KW-0732">Signal</keyword>
<keyword evidence="1" id="KW-0602">Photosynthesis</keyword>
<dbReference type="PROSITE" id="PS51257">
    <property type="entry name" value="PROKAR_LIPOPROTEIN"/>
    <property type="match status" value="1"/>
</dbReference>
<dbReference type="EMBL" id="AMZY02000020">
    <property type="protein sequence ID" value="EMS31264.1"/>
    <property type="molecule type" value="Genomic_DNA"/>
</dbReference>
<sequence length="344" mass="37707">MKPYTPFYILSIFLLGACFSKANKDFPESPTTWEIFETGTDISIRGLSPITEQIVWASGSKGTWLRTLDGGNTWESGIIDGLDSVDFRDIEGLDAKTAIVVAAGQPAVIYKTNDGGQTWERKYEGPANAFLDGLSVNQSHIYAIGDVVDGRWMVLESRDQGETWTWLELSPDGPDGGGSFAASGSTILADGDYIWFAAAGTNSKIYWSNNKGFHWEKFEVPMLQAEDSQGIFSLERIDQSTLVAVGGDFAKPDLSENNAMISLDSGKTWNLSKGNFPTGYRSGVAYFPRYNWLIAVGPNGSDFSKNVGENWERFSDEGFHAVKLDHTKTSVWASGANGRIARLN</sequence>